<feature type="compositionally biased region" description="Low complexity" evidence="1">
    <location>
        <begin position="231"/>
        <end position="246"/>
    </location>
</feature>
<dbReference type="OrthoDB" id="5398371at2759"/>
<dbReference type="EMBL" id="AZHD01000001">
    <property type="protein sequence ID" value="OAA68801.1"/>
    <property type="molecule type" value="Genomic_DNA"/>
</dbReference>
<evidence type="ECO:0000313" key="3">
    <source>
        <dbReference type="Proteomes" id="UP000076874"/>
    </source>
</evidence>
<feature type="region of interest" description="Disordered" evidence="1">
    <location>
        <begin position="196"/>
        <end position="279"/>
    </location>
</feature>
<accession>A0A168AIM1</accession>
<evidence type="ECO:0000313" key="2">
    <source>
        <dbReference type="EMBL" id="OAA68801.1"/>
    </source>
</evidence>
<feature type="compositionally biased region" description="Polar residues" evidence="1">
    <location>
        <begin position="256"/>
        <end position="268"/>
    </location>
</feature>
<proteinExistence type="predicted"/>
<dbReference type="Proteomes" id="UP000076874">
    <property type="component" value="Unassembled WGS sequence"/>
</dbReference>
<comment type="caution">
    <text evidence="2">The sequence shown here is derived from an EMBL/GenBank/DDBJ whole genome shotgun (WGS) entry which is preliminary data.</text>
</comment>
<reference evidence="2 3" key="1">
    <citation type="journal article" date="2016" name="Genome Biol. Evol.">
        <title>Divergent and convergent evolution of fungal pathogenicity.</title>
        <authorList>
            <person name="Shang Y."/>
            <person name="Xiao G."/>
            <person name="Zheng P."/>
            <person name="Cen K."/>
            <person name="Zhan S."/>
            <person name="Wang C."/>
        </authorList>
    </citation>
    <scope>NUCLEOTIDE SEQUENCE [LARGE SCALE GENOMIC DNA]</scope>
    <source>
        <strain evidence="2 3">RCEF 264</strain>
    </source>
</reference>
<name>A0A168AIM1_9HYPO</name>
<dbReference type="AlphaFoldDB" id="A0A168AIM1"/>
<gene>
    <name evidence="2" type="ORF">SPI_00996</name>
</gene>
<feature type="region of interest" description="Disordered" evidence="1">
    <location>
        <begin position="1"/>
        <end position="48"/>
    </location>
</feature>
<evidence type="ECO:0000256" key="1">
    <source>
        <dbReference type="SAM" id="MobiDB-lite"/>
    </source>
</evidence>
<keyword evidence="3" id="KW-1185">Reference proteome</keyword>
<feature type="region of interest" description="Disordered" evidence="1">
    <location>
        <begin position="584"/>
        <end position="611"/>
    </location>
</feature>
<protein>
    <submittedName>
        <fullName evidence="2">Uncharacterized protein</fullName>
    </submittedName>
</protein>
<organism evidence="2 3">
    <name type="scientific">Niveomyces insectorum RCEF 264</name>
    <dbReference type="NCBI Taxonomy" id="1081102"/>
    <lineage>
        <taxon>Eukaryota</taxon>
        <taxon>Fungi</taxon>
        <taxon>Dikarya</taxon>
        <taxon>Ascomycota</taxon>
        <taxon>Pezizomycotina</taxon>
        <taxon>Sordariomycetes</taxon>
        <taxon>Hypocreomycetidae</taxon>
        <taxon>Hypocreales</taxon>
        <taxon>Cordycipitaceae</taxon>
        <taxon>Niveomyces</taxon>
    </lineage>
</organism>
<feature type="compositionally biased region" description="Acidic residues" evidence="1">
    <location>
        <begin position="584"/>
        <end position="604"/>
    </location>
</feature>
<sequence length="675" mass="73869">MDDEPSEAATADGGSNGHRRGGEGGGHTVKLPLQIARSGSAAAPPVKNEDQDEAVILIAPRGDVVLDVLFVASNETLRPSRKAAAGAAAARRGRVTTTSALPTHGPLQSALRRAYRVDAVALQKRSRYFANLLGDTRFEEARAVEAARAAMVRDNVRPAEADVSRLPRVHIEDDDERSRAAGRELLFTELLRILHSDGSSSSSSNEPTKEARENLGAVDESQVRREPPKPAGSKAAKPGKATPGKTRLGKAPALKTSASTKARGQPESSPLAVFPSLPGSRWSAKTPPTLLELATLAMQADRFDCTDAVAAFVRTLRLRFPQALVRPGRDGGGSGGSGGGEVVRGKRGHALPHLFNEEAIRQKIFVSWRFDQPLRFHASTRELIVYGSRRWVGDDNDNDGNDADGILPAWWDLPDGLESELQFRRACILNCIASVTRHFLALYTARNRRQCTMGYGSSAACDSFQLGETVKFLYQKDLLFLHDFSGRTVATAAGRRTGAAVAPADYAAVDIYHVLATLKQCPTYQLDKDHVHCGMRARILPILEYIRAMLSAGAVAVHRHEWATPRHGQASWLAAAEAAGYFEDDGDDDGYNDNDNDNDNDNENGDNSWDNRVPHFGKYRPALQAEQQQEWCGVFRFDRSMASDQRLRFEGNLTADRMARQLFTARAWNWTPDGW</sequence>